<dbReference type="AlphaFoldDB" id="A0A3B4FID6"/>
<dbReference type="Ensembl" id="ENSPNYT00000010530.1">
    <property type="protein sequence ID" value="ENSPNYP00000010277.1"/>
    <property type="gene ID" value="ENSPNYG00000007815.1"/>
</dbReference>
<proteinExistence type="predicted"/>
<protein>
    <submittedName>
        <fullName evidence="1">Uncharacterized protein</fullName>
    </submittedName>
</protein>
<accession>A0A3B4FID6</accession>
<reference evidence="1" key="1">
    <citation type="submission" date="2023-09" db="UniProtKB">
        <authorList>
            <consortium name="Ensembl"/>
        </authorList>
    </citation>
    <scope>IDENTIFICATION</scope>
</reference>
<dbReference type="GeneTree" id="ENSGT00940000177191"/>
<organism evidence="1">
    <name type="scientific">Pundamilia nyererei</name>
    <dbReference type="NCBI Taxonomy" id="303518"/>
    <lineage>
        <taxon>Eukaryota</taxon>
        <taxon>Metazoa</taxon>
        <taxon>Chordata</taxon>
        <taxon>Craniata</taxon>
        <taxon>Vertebrata</taxon>
        <taxon>Euteleostomi</taxon>
        <taxon>Actinopterygii</taxon>
        <taxon>Neopterygii</taxon>
        <taxon>Teleostei</taxon>
        <taxon>Neoteleostei</taxon>
        <taxon>Acanthomorphata</taxon>
        <taxon>Ovalentaria</taxon>
        <taxon>Cichlomorphae</taxon>
        <taxon>Cichliformes</taxon>
        <taxon>Cichlidae</taxon>
        <taxon>African cichlids</taxon>
        <taxon>Pseudocrenilabrinae</taxon>
        <taxon>Haplochromini</taxon>
        <taxon>Pundamilia</taxon>
    </lineage>
</organism>
<evidence type="ECO:0000313" key="1">
    <source>
        <dbReference type="Ensembl" id="ENSPNYP00000010277.1"/>
    </source>
</evidence>
<sequence length="109" mass="12575">GGQHTLLHGETLLVVSSADAHYIALQKVSRHLSGHSLLIEGTFWQPVAGNEMFKTQLKDYVTFILPNRPSDGPPRKRDRISASWSHIDLKCYRDNWFAEKFRVIKMSYY</sequence>
<name>A0A3B4FID6_9CICH</name>